<dbReference type="SUPFAM" id="SSF53335">
    <property type="entry name" value="S-adenosyl-L-methionine-dependent methyltransferases"/>
    <property type="match status" value="1"/>
</dbReference>
<accession>A0AAU7DT73</accession>
<feature type="compositionally biased region" description="Polar residues" evidence="1">
    <location>
        <begin position="1"/>
        <end position="10"/>
    </location>
</feature>
<keyword evidence="3" id="KW-0808">Transferase</keyword>
<dbReference type="GO" id="GO:0032259">
    <property type="term" value="P:methylation"/>
    <property type="evidence" value="ECO:0007669"/>
    <property type="project" value="UniProtKB-KW"/>
</dbReference>
<reference evidence="3" key="1">
    <citation type="submission" date="2024-02" db="EMBL/GenBank/DDBJ databases">
        <title>Tomenella chthoni gen. nov. sp. nov., a member of the family Jonesiaceae isolated from bat guano.</title>
        <authorList>
            <person name="Miller S.L."/>
            <person name="King J."/>
            <person name="Sankaranarayanan K."/>
            <person name="Lawson P.A."/>
        </authorList>
    </citation>
    <scope>NUCLEOTIDE SEQUENCE</scope>
    <source>
        <strain evidence="3">BS-20</strain>
    </source>
</reference>
<proteinExistence type="predicted"/>
<evidence type="ECO:0000256" key="1">
    <source>
        <dbReference type="SAM" id="MobiDB-lite"/>
    </source>
</evidence>
<feature type="region of interest" description="Disordered" evidence="1">
    <location>
        <begin position="1"/>
        <end position="45"/>
    </location>
</feature>
<dbReference type="AlphaFoldDB" id="A0AAU7DT73"/>
<feature type="domain" description="Methyltransferase" evidence="2">
    <location>
        <begin position="66"/>
        <end position="199"/>
    </location>
</feature>
<gene>
    <name evidence="3" type="ORF">V5R04_09795</name>
</gene>
<dbReference type="InterPro" id="IPR025714">
    <property type="entry name" value="Methyltranfer_dom"/>
</dbReference>
<organism evidence="3">
    <name type="scientific">Jonesiaceae bacterium BS-20</name>
    <dbReference type="NCBI Taxonomy" id="3120821"/>
    <lineage>
        <taxon>Bacteria</taxon>
        <taxon>Bacillati</taxon>
        <taxon>Actinomycetota</taxon>
        <taxon>Actinomycetes</taxon>
        <taxon>Micrococcales</taxon>
        <taxon>Jonesiaceae</taxon>
    </lineage>
</organism>
<protein>
    <submittedName>
        <fullName evidence="3">Methyltransferase domain-containing protein</fullName>
    </submittedName>
</protein>
<sequence length="300" mass="33268">MNQSITSQQRAAREAHNDVRIAPSTAHSEQSRESESYTHGHHASVLKSHRWRTAANSAGYLTPFLEAGMSILDVGCGPGTLTIDLARVVAPGKVIGVDASEDVLERAREEETASEVTNVSFEQANAYSLPFADRSFDVVHAHQVLQHLSDPIAAIKEMVRVTKPGGIIAVREADYGSMSWYPQSHGLEEWNTLYHEVTSAYGYEADAGRRLLHWFQGAGIAATSLYPSAGIWCYSTPESREWWGQLWAERCVESNFALQAKDANLADDVALEELAHEWRSWSEQPDGWFMVPNGEIIARV</sequence>
<dbReference type="CDD" id="cd02440">
    <property type="entry name" value="AdoMet_MTases"/>
    <property type="match status" value="1"/>
</dbReference>
<keyword evidence="3" id="KW-0489">Methyltransferase</keyword>
<dbReference type="Pfam" id="PF13847">
    <property type="entry name" value="Methyltransf_31"/>
    <property type="match status" value="1"/>
</dbReference>
<feature type="compositionally biased region" description="Basic and acidic residues" evidence="1">
    <location>
        <begin position="29"/>
        <end position="38"/>
    </location>
</feature>
<evidence type="ECO:0000313" key="3">
    <source>
        <dbReference type="EMBL" id="XBH20529.1"/>
    </source>
</evidence>
<dbReference type="PANTHER" id="PTHR43591:SF24">
    <property type="entry name" value="2-METHOXY-6-POLYPRENYL-1,4-BENZOQUINOL METHYLASE, MITOCHONDRIAL"/>
    <property type="match status" value="1"/>
</dbReference>
<dbReference type="EMBL" id="CP146203">
    <property type="protein sequence ID" value="XBH20529.1"/>
    <property type="molecule type" value="Genomic_DNA"/>
</dbReference>
<dbReference type="InterPro" id="IPR029063">
    <property type="entry name" value="SAM-dependent_MTases_sf"/>
</dbReference>
<dbReference type="GO" id="GO:0008168">
    <property type="term" value="F:methyltransferase activity"/>
    <property type="evidence" value="ECO:0007669"/>
    <property type="project" value="UniProtKB-KW"/>
</dbReference>
<name>A0AAU7DT73_9MICO</name>
<evidence type="ECO:0000259" key="2">
    <source>
        <dbReference type="Pfam" id="PF13847"/>
    </source>
</evidence>
<dbReference type="Gene3D" id="3.40.50.150">
    <property type="entry name" value="Vaccinia Virus protein VP39"/>
    <property type="match status" value="1"/>
</dbReference>
<dbReference type="PANTHER" id="PTHR43591">
    <property type="entry name" value="METHYLTRANSFERASE"/>
    <property type="match status" value="1"/>
</dbReference>